<comment type="caution">
    <text evidence="4">The sequence shown here is derived from an EMBL/GenBank/DDBJ whole genome shotgun (WGS) entry which is preliminary data.</text>
</comment>
<dbReference type="PRINTS" id="PR00371">
    <property type="entry name" value="FPNCR"/>
</dbReference>
<evidence type="ECO:0000259" key="2">
    <source>
        <dbReference type="PROSITE" id="PS51085"/>
    </source>
</evidence>
<dbReference type="Pfam" id="PF00970">
    <property type="entry name" value="FAD_binding_6"/>
    <property type="match status" value="1"/>
</dbReference>
<dbReference type="PROSITE" id="PS00197">
    <property type="entry name" value="2FE2S_FER_1"/>
    <property type="match status" value="1"/>
</dbReference>
<evidence type="ECO:0000256" key="1">
    <source>
        <dbReference type="ARBA" id="ARBA00034078"/>
    </source>
</evidence>
<dbReference type="GO" id="GO:0051537">
    <property type="term" value="F:2 iron, 2 sulfur cluster binding"/>
    <property type="evidence" value="ECO:0007669"/>
    <property type="project" value="InterPro"/>
</dbReference>
<dbReference type="PROSITE" id="PS51384">
    <property type="entry name" value="FAD_FR"/>
    <property type="match status" value="1"/>
</dbReference>
<dbReference type="PANTHER" id="PTHR47354">
    <property type="entry name" value="NADH OXIDOREDUCTASE HCR"/>
    <property type="match status" value="1"/>
</dbReference>
<feature type="domain" description="2Fe-2S ferredoxin-type" evidence="2">
    <location>
        <begin position="3"/>
        <end position="93"/>
    </location>
</feature>
<comment type="cofactor">
    <cofactor evidence="1">
        <name>[2Fe-2S] cluster</name>
        <dbReference type="ChEBI" id="CHEBI:190135"/>
    </cofactor>
</comment>
<dbReference type="SUPFAM" id="SSF63380">
    <property type="entry name" value="Riboflavin synthase domain-like"/>
    <property type="match status" value="1"/>
</dbReference>
<dbReference type="PRINTS" id="PR00410">
    <property type="entry name" value="PHEHYDRXLASE"/>
</dbReference>
<dbReference type="EMBL" id="DRKP01000014">
    <property type="protein sequence ID" value="HEB95042.1"/>
    <property type="molecule type" value="Genomic_DNA"/>
</dbReference>
<dbReference type="InterPro" id="IPR001709">
    <property type="entry name" value="Flavoprot_Pyr_Nucl_cyt_Rdtase"/>
</dbReference>
<dbReference type="Gene3D" id="3.40.50.80">
    <property type="entry name" value="Nucleotide-binding domain of ferredoxin-NADP reductase (FNR) module"/>
    <property type="match status" value="1"/>
</dbReference>
<dbReference type="CDD" id="cd06189">
    <property type="entry name" value="flavin_oxioreductase"/>
    <property type="match status" value="1"/>
</dbReference>
<feature type="domain" description="FAD-binding FR-type" evidence="3">
    <location>
        <begin position="98"/>
        <end position="198"/>
    </location>
</feature>
<dbReference type="CDD" id="cd00207">
    <property type="entry name" value="fer2"/>
    <property type="match status" value="1"/>
</dbReference>
<dbReference type="InterPro" id="IPR012675">
    <property type="entry name" value="Beta-grasp_dom_sf"/>
</dbReference>
<dbReference type="InterPro" id="IPR036010">
    <property type="entry name" value="2Fe-2S_ferredoxin-like_sf"/>
</dbReference>
<dbReference type="InterPro" id="IPR050415">
    <property type="entry name" value="MRET"/>
</dbReference>
<dbReference type="PROSITE" id="PS51085">
    <property type="entry name" value="2FE2S_FER_2"/>
    <property type="match status" value="1"/>
</dbReference>
<dbReference type="InterPro" id="IPR006058">
    <property type="entry name" value="2Fe2S_fd_BS"/>
</dbReference>
<dbReference type="InterPro" id="IPR008333">
    <property type="entry name" value="Cbr1-like_FAD-bd_dom"/>
</dbReference>
<dbReference type="Pfam" id="PF00111">
    <property type="entry name" value="Fer2"/>
    <property type="match status" value="1"/>
</dbReference>
<dbReference type="SUPFAM" id="SSF54292">
    <property type="entry name" value="2Fe-2S ferredoxin-like"/>
    <property type="match status" value="1"/>
</dbReference>
<dbReference type="PANTHER" id="PTHR47354:SF5">
    <property type="entry name" value="PROTEIN RFBI"/>
    <property type="match status" value="1"/>
</dbReference>
<dbReference type="Gene3D" id="2.40.30.10">
    <property type="entry name" value="Translation factors"/>
    <property type="match status" value="1"/>
</dbReference>
<dbReference type="InterPro" id="IPR017938">
    <property type="entry name" value="Riboflavin_synthase-like_b-brl"/>
</dbReference>
<protein>
    <submittedName>
        <fullName evidence="4">CDP-6-deoxy-delta-3,4-glucoseen reductase</fullName>
    </submittedName>
</protein>
<gene>
    <name evidence="4" type="ORF">ENI96_01265</name>
</gene>
<evidence type="ECO:0000313" key="4">
    <source>
        <dbReference type="EMBL" id="HEB95042.1"/>
    </source>
</evidence>
<proteinExistence type="predicted"/>
<dbReference type="InterPro" id="IPR001433">
    <property type="entry name" value="OxRdtase_FAD/NAD-bd"/>
</dbReference>
<dbReference type="GO" id="GO:0016491">
    <property type="term" value="F:oxidoreductase activity"/>
    <property type="evidence" value="ECO:0007669"/>
    <property type="project" value="InterPro"/>
</dbReference>
<dbReference type="InterPro" id="IPR017927">
    <property type="entry name" value="FAD-bd_FR_type"/>
</dbReference>
<sequence>MSFDIEIRPSGHRFQAEPGETILDAAERQGITLPYGCRNGMCGTCAGTLVSGSVRYPDEVQEAMEGRPEDQCLTCQAVPASDLSLVIHEVEGAREIEVRTFPCRVDEKQRLAHDVERVYLKLPDGQRLQFLAGQYLDFLLEDGRRRAFSIANAPHDDERIELHIRHVPGGEFTEYVFERMQVGDILSVQAPMGGFYLREDSDRPLILMAGGTGFAPLKAIIEHAFHLGIERPMHLYWGVRSESDLYLPELPLQWAEQKAFFQYTPVLSEPGDDWSGRTGWVHEAVVADYPDMAPFDLYMSGPPPMVFAGREAFLAAGLDESHMYSDVFEWAKDGNRKEATA</sequence>
<dbReference type="InterPro" id="IPR001041">
    <property type="entry name" value="2Fe-2S_ferredoxin-type"/>
</dbReference>
<dbReference type="SUPFAM" id="SSF52343">
    <property type="entry name" value="Ferredoxin reductase-like, C-terminal NADP-linked domain"/>
    <property type="match status" value="1"/>
</dbReference>
<dbReference type="AlphaFoldDB" id="A0A831RJI1"/>
<accession>A0A831RJI1</accession>
<dbReference type="Gene3D" id="3.10.20.30">
    <property type="match status" value="1"/>
</dbReference>
<dbReference type="InterPro" id="IPR039261">
    <property type="entry name" value="FNR_nucleotide-bd"/>
</dbReference>
<reference evidence="4" key="1">
    <citation type="journal article" date="2020" name="mSystems">
        <title>Genome- and Community-Level Interaction Insights into Carbon Utilization and Element Cycling Functions of Hydrothermarchaeota in Hydrothermal Sediment.</title>
        <authorList>
            <person name="Zhou Z."/>
            <person name="Liu Y."/>
            <person name="Xu W."/>
            <person name="Pan J."/>
            <person name="Luo Z.H."/>
            <person name="Li M."/>
        </authorList>
    </citation>
    <scope>NUCLEOTIDE SEQUENCE [LARGE SCALE GENOMIC DNA]</scope>
    <source>
        <strain evidence="4">HyVt-443</strain>
    </source>
</reference>
<evidence type="ECO:0000259" key="3">
    <source>
        <dbReference type="PROSITE" id="PS51384"/>
    </source>
</evidence>
<organism evidence="4">
    <name type="scientific">Sedimenticola thiotaurini</name>
    <dbReference type="NCBI Taxonomy" id="1543721"/>
    <lineage>
        <taxon>Bacteria</taxon>
        <taxon>Pseudomonadati</taxon>
        <taxon>Pseudomonadota</taxon>
        <taxon>Gammaproteobacteria</taxon>
        <taxon>Chromatiales</taxon>
        <taxon>Sedimenticolaceae</taxon>
        <taxon>Sedimenticola</taxon>
    </lineage>
</organism>
<name>A0A831RJI1_9GAMM</name>
<dbReference type="Pfam" id="PF00175">
    <property type="entry name" value="NAD_binding_1"/>
    <property type="match status" value="1"/>
</dbReference>
<dbReference type="Proteomes" id="UP000886251">
    <property type="component" value="Unassembled WGS sequence"/>
</dbReference>